<dbReference type="Proteomes" id="UP000887116">
    <property type="component" value="Unassembled WGS sequence"/>
</dbReference>
<evidence type="ECO:0000313" key="2">
    <source>
        <dbReference type="EMBL" id="GFQ94744.1"/>
    </source>
</evidence>
<evidence type="ECO:0000256" key="1">
    <source>
        <dbReference type="SAM" id="MobiDB-lite"/>
    </source>
</evidence>
<reference evidence="2" key="1">
    <citation type="submission" date="2020-07" db="EMBL/GenBank/DDBJ databases">
        <title>Multicomponent nature underlies the extraordinary mechanical properties of spider dragline silk.</title>
        <authorList>
            <person name="Kono N."/>
            <person name="Nakamura H."/>
            <person name="Mori M."/>
            <person name="Yoshida Y."/>
            <person name="Ohtoshi R."/>
            <person name="Malay A.D."/>
            <person name="Moran D.A.P."/>
            <person name="Tomita M."/>
            <person name="Numata K."/>
            <person name="Arakawa K."/>
        </authorList>
    </citation>
    <scope>NUCLEOTIDE SEQUENCE</scope>
</reference>
<sequence>MTSIIEPGSLVSENSDQSVIMEDISASPTLTDQDRCNSLRGFEKQHHIFDARKDYVVSMLDIEKKIPSPTEETKTKLEDELKGLDVKLKFLQGKMNEFLPCPIALCTHNYKFKALKRAAEPILRPGKLTAVVNKNLKTKKINIENGDFSFPKKTARPVPVENKTNQINTTNSFAVLNTAKSDAEDVTLPQSKIKPIMMRMTSSYNLILQSINRTHPTAINTHINGFIKIAAETEEHHREITQFLTSKQIQYYGKGKSTKENKARNENPQATQSLTVPGFSFAQAATPKESHQMAPRGNVPSASATTQNLNLNANNNNLNPENINANQSNNGEFGFLQAILEIQNIFKLFPDLLSEMKKSFNNPNPADKLGHLLKGVCSSISNITINDV</sequence>
<keyword evidence="3" id="KW-1185">Reference proteome</keyword>
<feature type="region of interest" description="Disordered" evidence="1">
    <location>
        <begin position="254"/>
        <end position="273"/>
    </location>
</feature>
<accession>A0A8X6L359</accession>
<comment type="caution">
    <text evidence="2">The sequence shown here is derived from an EMBL/GenBank/DDBJ whole genome shotgun (WGS) entry which is preliminary data.</text>
</comment>
<protein>
    <submittedName>
        <fullName evidence="2">Uncharacterized protein</fullName>
    </submittedName>
</protein>
<gene>
    <name evidence="2" type="primary">NCL1_34574</name>
    <name evidence="2" type="ORF">TNCT_666651</name>
</gene>
<evidence type="ECO:0000313" key="3">
    <source>
        <dbReference type="Proteomes" id="UP000887116"/>
    </source>
</evidence>
<proteinExistence type="predicted"/>
<organism evidence="2 3">
    <name type="scientific">Trichonephila clavata</name>
    <name type="common">Joro spider</name>
    <name type="synonym">Nephila clavata</name>
    <dbReference type="NCBI Taxonomy" id="2740835"/>
    <lineage>
        <taxon>Eukaryota</taxon>
        <taxon>Metazoa</taxon>
        <taxon>Ecdysozoa</taxon>
        <taxon>Arthropoda</taxon>
        <taxon>Chelicerata</taxon>
        <taxon>Arachnida</taxon>
        <taxon>Araneae</taxon>
        <taxon>Araneomorphae</taxon>
        <taxon>Entelegynae</taxon>
        <taxon>Araneoidea</taxon>
        <taxon>Nephilidae</taxon>
        <taxon>Trichonephila</taxon>
    </lineage>
</organism>
<dbReference type="EMBL" id="BMAO01034211">
    <property type="protein sequence ID" value="GFQ94744.1"/>
    <property type="molecule type" value="Genomic_DNA"/>
</dbReference>
<dbReference type="AlphaFoldDB" id="A0A8X6L359"/>
<name>A0A8X6L359_TRICU</name>